<reference evidence="1" key="2">
    <citation type="submission" date="2020-09" db="EMBL/GenBank/DDBJ databases">
        <authorList>
            <person name="Sun Q."/>
            <person name="Zhou Y."/>
        </authorList>
    </citation>
    <scope>NUCLEOTIDE SEQUENCE</scope>
    <source>
        <strain evidence="1">CGMCC 1.12751</strain>
    </source>
</reference>
<accession>A0A917GX24</accession>
<name>A0A917GX24_9FLAO</name>
<dbReference type="GO" id="GO:0016757">
    <property type="term" value="F:glycosyltransferase activity"/>
    <property type="evidence" value="ECO:0007669"/>
    <property type="project" value="TreeGrafter"/>
</dbReference>
<comment type="caution">
    <text evidence="1">The sequence shown here is derived from an EMBL/GenBank/DDBJ whole genome shotgun (WGS) entry which is preliminary data.</text>
</comment>
<proteinExistence type="predicted"/>
<dbReference type="Gene3D" id="3.40.50.2000">
    <property type="entry name" value="Glycogen Phosphorylase B"/>
    <property type="match status" value="2"/>
</dbReference>
<sequence length="343" mass="39188">MANDANVELTILSGAGRDKMGDQEIDDNWKFEHIKINVSKKDFGKSKIVRNELKSIFDNFDWVLIPAEKKNLLLLFYALKLKKNNPSVQLFSYNHPILKSKNGKITFLDKLITKIYYKKLDRVIFYTKQSCDWAISKKLINSNKAFWANNTIDNTEIAKFYSFHLPPNDNPRIVFIGRLIASKKIEVLLEYYRELKLRIPNLKLDIIGDGPEKSILEPILKVDIDVFWHGTLVDESKIAPIMSNGSLVFVPGHSGLSINHAFAYGRPYITLKGLSHAPELDYIDNEENGYVLAGDFKTNIDTISKLLINANELERFCVNAKQKGASLSVQKWVNQLKSSLLHE</sequence>
<organism evidence="1 2">
    <name type="scientific">Bizionia arctica</name>
    <dbReference type="NCBI Taxonomy" id="1495645"/>
    <lineage>
        <taxon>Bacteria</taxon>
        <taxon>Pseudomonadati</taxon>
        <taxon>Bacteroidota</taxon>
        <taxon>Flavobacteriia</taxon>
        <taxon>Flavobacteriales</taxon>
        <taxon>Flavobacteriaceae</taxon>
        <taxon>Bizionia</taxon>
    </lineage>
</organism>
<evidence type="ECO:0000313" key="1">
    <source>
        <dbReference type="EMBL" id="GGG60147.1"/>
    </source>
</evidence>
<evidence type="ECO:0000313" key="2">
    <source>
        <dbReference type="Proteomes" id="UP000625976"/>
    </source>
</evidence>
<protein>
    <recommendedName>
        <fullName evidence="3">Glycosyltransferase</fullName>
    </recommendedName>
</protein>
<dbReference type="InterPro" id="IPR050194">
    <property type="entry name" value="Glycosyltransferase_grp1"/>
</dbReference>
<dbReference type="EMBL" id="BMFQ01000004">
    <property type="protein sequence ID" value="GGG60147.1"/>
    <property type="molecule type" value="Genomic_DNA"/>
</dbReference>
<dbReference type="SUPFAM" id="SSF53756">
    <property type="entry name" value="UDP-Glycosyltransferase/glycogen phosphorylase"/>
    <property type="match status" value="1"/>
</dbReference>
<dbReference type="AlphaFoldDB" id="A0A917GX24"/>
<keyword evidence="2" id="KW-1185">Reference proteome</keyword>
<evidence type="ECO:0008006" key="3">
    <source>
        <dbReference type="Google" id="ProtNLM"/>
    </source>
</evidence>
<dbReference type="CDD" id="cd03801">
    <property type="entry name" value="GT4_PimA-like"/>
    <property type="match status" value="1"/>
</dbReference>
<dbReference type="PANTHER" id="PTHR45947">
    <property type="entry name" value="SULFOQUINOVOSYL TRANSFERASE SQD2"/>
    <property type="match status" value="1"/>
</dbReference>
<dbReference type="Pfam" id="PF13692">
    <property type="entry name" value="Glyco_trans_1_4"/>
    <property type="match status" value="1"/>
</dbReference>
<dbReference type="PANTHER" id="PTHR45947:SF3">
    <property type="entry name" value="SULFOQUINOVOSYL TRANSFERASE SQD2"/>
    <property type="match status" value="1"/>
</dbReference>
<gene>
    <name evidence="1" type="ORF">GCM10010976_33640</name>
</gene>
<dbReference type="Proteomes" id="UP000625976">
    <property type="component" value="Unassembled WGS sequence"/>
</dbReference>
<reference evidence="1" key="1">
    <citation type="journal article" date="2014" name="Int. J. Syst. Evol. Microbiol.">
        <title>Complete genome sequence of Corynebacterium casei LMG S-19264T (=DSM 44701T), isolated from a smear-ripened cheese.</title>
        <authorList>
            <consortium name="US DOE Joint Genome Institute (JGI-PGF)"/>
            <person name="Walter F."/>
            <person name="Albersmeier A."/>
            <person name="Kalinowski J."/>
            <person name="Ruckert C."/>
        </authorList>
    </citation>
    <scope>NUCLEOTIDE SEQUENCE</scope>
    <source>
        <strain evidence="1">CGMCC 1.12751</strain>
    </source>
</reference>